<dbReference type="SUPFAM" id="SSF52743">
    <property type="entry name" value="Subtilisin-like"/>
    <property type="match status" value="1"/>
</dbReference>
<feature type="active site" description="Charge relay system" evidence="4">
    <location>
        <position position="800"/>
    </location>
</feature>
<evidence type="ECO:0000256" key="4">
    <source>
        <dbReference type="PROSITE-ProRule" id="PRU01240"/>
    </source>
</evidence>
<dbReference type="InterPro" id="IPR015500">
    <property type="entry name" value="Peptidase_S8_subtilisin-rel"/>
</dbReference>
<dbReference type="AlphaFoldDB" id="A0A1L7XQF5"/>
<sequence>MDDQDLHQIARDTLAWVGSQAVCVGAETGYVDAGKFGTALYIVSIDAESPEHQSYSILGTKLEKILELVDKACSLATLKRIATAKASRKPSNLRRLEKEIQQSLAMFVSESPEFAVLFNMIQNSAVKNAEEAREQEAETDTGSLENAPKHPQHVNNVLYSQLRLQGACSCGTNHLERARLRLESRKMDWNEEFIQFDILFRPGPASFGRETRETKYPNVLWKETSVLVPRRNHYHDQERPRVKSRIRFDDDPLDKTPPTPSPAAETSRKLGPGDFCKHIGTQTSSHLSFKIHRGVLRLLEVSEAPSPRNLKPVEGTSLAKLLDEASRITRRVKVLLAYTVARSVWQYYNTYWMSSPWTHEVIYFIEEKDKGNNYYKLHPYFSVHFKKHHDLIRDFYTGPDLTFRYPNVLALGMLLIEIGTGKPFKELDQSTQWDETQINDLWSLAWTAAAKSNLGNATHETYAAVVQSCLDDDLFGEAPFDEANPEKNLEIRRAILYSKIVLPLETLVDSFRDDLELHEIQKQPNAPFRHGRPNDAKLGLSGKENGTTCLNTDPAFLSPDVCGTGRWTPEYWLKKIDGINEGLMTLSGLHHDTARIKIAILDTGCNMHAEFFSFCTDDEDRLEGHWYDWVSNEPQPIDEHGHGTALVTLMLRMVRNAEIFVARVAKNAEGLQNAGENIAKAILHAAIEWDVDIVSMSFGFPAEVNSIKNAIRQAEDIKNSSIVFFAAAANDGSNKQEMFPASLESVISVRATTSNGSFEACAAYDPPPSAMKEESRLYGTLGDRVPYDWSSETLLKSGCSLATPIMAGITALIMEYFSYKEARFKESEYIQDHLRTQRGVIQLLKEISVNKGNQRWYVAPWSFFEQGEENRLAIVRTAIGKLPRPQARK</sequence>
<proteinExistence type="inferred from homology"/>
<dbReference type="GO" id="GO:0004252">
    <property type="term" value="F:serine-type endopeptidase activity"/>
    <property type="evidence" value="ECO:0007669"/>
    <property type="project" value="UniProtKB-UniRule"/>
</dbReference>
<evidence type="ECO:0000259" key="7">
    <source>
        <dbReference type="Pfam" id="PF24476"/>
    </source>
</evidence>
<dbReference type="PANTHER" id="PTHR35186">
    <property type="entry name" value="ANK_REP_REGION DOMAIN-CONTAINING PROTEIN"/>
    <property type="match status" value="1"/>
</dbReference>
<feature type="region of interest" description="Disordered" evidence="5">
    <location>
        <begin position="129"/>
        <end position="150"/>
    </location>
</feature>
<name>A0A1L7XQF5_9HELO</name>
<evidence type="ECO:0000256" key="3">
    <source>
        <dbReference type="ARBA" id="ARBA00022825"/>
    </source>
</evidence>
<feature type="region of interest" description="Disordered" evidence="5">
    <location>
        <begin position="232"/>
        <end position="274"/>
    </location>
</feature>
<feature type="compositionally biased region" description="Basic and acidic residues" evidence="5">
    <location>
        <begin position="234"/>
        <end position="254"/>
    </location>
</feature>
<accession>A0A1L7XQF5</accession>
<evidence type="ECO:0000313" key="8">
    <source>
        <dbReference type="EMBL" id="CZR67281.1"/>
    </source>
</evidence>
<keyword evidence="2 4" id="KW-0378">Hydrolase</keyword>
<dbReference type="Pfam" id="PF24476">
    <property type="entry name" value="DUF7580"/>
    <property type="match status" value="1"/>
</dbReference>
<evidence type="ECO:0000256" key="5">
    <source>
        <dbReference type="SAM" id="MobiDB-lite"/>
    </source>
</evidence>
<evidence type="ECO:0000256" key="1">
    <source>
        <dbReference type="ARBA" id="ARBA00022670"/>
    </source>
</evidence>
<dbReference type="GO" id="GO:0006508">
    <property type="term" value="P:proteolysis"/>
    <property type="evidence" value="ECO:0007669"/>
    <property type="project" value="UniProtKB-KW"/>
</dbReference>
<dbReference type="InterPro" id="IPR056002">
    <property type="entry name" value="DUF7580"/>
</dbReference>
<keyword evidence="3 4" id="KW-0720">Serine protease</keyword>
<protein>
    <submittedName>
        <fullName evidence="8">Uncharacterized protein</fullName>
    </submittedName>
</protein>
<organism evidence="8 9">
    <name type="scientific">Phialocephala subalpina</name>
    <dbReference type="NCBI Taxonomy" id="576137"/>
    <lineage>
        <taxon>Eukaryota</taxon>
        <taxon>Fungi</taxon>
        <taxon>Dikarya</taxon>
        <taxon>Ascomycota</taxon>
        <taxon>Pezizomycotina</taxon>
        <taxon>Leotiomycetes</taxon>
        <taxon>Helotiales</taxon>
        <taxon>Mollisiaceae</taxon>
        <taxon>Phialocephala</taxon>
        <taxon>Phialocephala fortinii species complex</taxon>
    </lineage>
</organism>
<dbReference type="InterPro" id="IPR000209">
    <property type="entry name" value="Peptidase_S8/S53_dom"/>
</dbReference>
<dbReference type="OrthoDB" id="206201at2759"/>
<dbReference type="PRINTS" id="PR00723">
    <property type="entry name" value="SUBTILISIN"/>
</dbReference>
<comment type="similarity">
    <text evidence="4">Belongs to the peptidase S8 family.</text>
</comment>
<dbReference type="CDD" id="cd00306">
    <property type="entry name" value="Peptidases_S8_S53"/>
    <property type="match status" value="1"/>
</dbReference>
<gene>
    <name evidence="8" type="ORF">PAC_17180</name>
</gene>
<feature type="domain" description="Peptidase S8/S53" evidence="6">
    <location>
        <begin position="596"/>
        <end position="824"/>
    </location>
</feature>
<evidence type="ECO:0000313" key="9">
    <source>
        <dbReference type="Proteomes" id="UP000184330"/>
    </source>
</evidence>
<reference evidence="8 9" key="1">
    <citation type="submission" date="2016-03" db="EMBL/GenBank/DDBJ databases">
        <authorList>
            <person name="Ploux O."/>
        </authorList>
    </citation>
    <scope>NUCLEOTIDE SEQUENCE [LARGE SCALE GENOMIC DNA]</scope>
    <source>
        <strain evidence="8 9">UAMH 11012</strain>
    </source>
</reference>
<feature type="active site" description="Charge relay system" evidence="4">
    <location>
        <position position="642"/>
    </location>
</feature>
<evidence type="ECO:0000256" key="2">
    <source>
        <dbReference type="ARBA" id="ARBA00022801"/>
    </source>
</evidence>
<evidence type="ECO:0000259" key="6">
    <source>
        <dbReference type="Pfam" id="PF00082"/>
    </source>
</evidence>
<dbReference type="Gene3D" id="3.40.50.200">
    <property type="entry name" value="Peptidase S8/S53 domain"/>
    <property type="match status" value="1"/>
</dbReference>
<dbReference type="InterPro" id="IPR036852">
    <property type="entry name" value="Peptidase_S8/S53_dom_sf"/>
</dbReference>
<keyword evidence="9" id="KW-1185">Reference proteome</keyword>
<keyword evidence="1 4" id="KW-0645">Protease</keyword>
<dbReference type="EMBL" id="FJOG01000043">
    <property type="protein sequence ID" value="CZR67281.1"/>
    <property type="molecule type" value="Genomic_DNA"/>
</dbReference>
<dbReference type="Proteomes" id="UP000184330">
    <property type="component" value="Unassembled WGS sequence"/>
</dbReference>
<dbReference type="Pfam" id="PF00082">
    <property type="entry name" value="Peptidase_S8"/>
    <property type="match status" value="1"/>
</dbReference>
<feature type="active site" description="Charge relay system" evidence="4">
    <location>
        <position position="602"/>
    </location>
</feature>
<dbReference type="PANTHER" id="PTHR35186:SF4">
    <property type="entry name" value="PRION-INHIBITION AND PROPAGATION HELO DOMAIN-CONTAINING PROTEIN"/>
    <property type="match status" value="1"/>
</dbReference>
<dbReference type="PROSITE" id="PS51892">
    <property type="entry name" value="SUBTILASE"/>
    <property type="match status" value="1"/>
</dbReference>
<feature type="domain" description="DUF7580" evidence="7">
    <location>
        <begin position="158"/>
        <end position="510"/>
    </location>
</feature>